<keyword evidence="2" id="KW-1134">Transmembrane beta strand</keyword>
<dbReference type="PANTHER" id="PTHR30203">
    <property type="entry name" value="OUTER MEMBRANE CATION EFFLUX PROTEIN"/>
    <property type="match status" value="1"/>
</dbReference>
<feature type="signal peptide" evidence="2">
    <location>
        <begin position="1"/>
        <end position="25"/>
    </location>
</feature>
<dbReference type="Gene3D" id="2.20.200.10">
    <property type="entry name" value="Outer membrane efflux proteins (OEP)"/>
    <property type="match status" value="1"/>
</dbReference>
<sequence>MSVSSTARRPLLLAMAGLLSGCAVPIDPAESGLRLPALFRSRPEPVPTAMRWPDPRWWEGFGSPQLDRLMRAAMADNLDIAAAVAQLRQADAQVRISGAALLPTVDGDLSLDRSRGTSRNAGTAGTAGNSFGASLSAGYEVDFWGRNRAALDSARSSATAARYAIGVTALSIQSAIATTLFAVLGAQEQLEIQRGNLEVATRNLGILRQRLAVGTTTGLDVAQQETVVAQQRAGIPPLQLNAEQNGFALGTLTGVAPEEIDIAAVRLDRLLVPEIAPGLPAEVLARRPDVQLAEANLQAGNADVAAARAALFPTISLTASGGLQSVALETLLRPGSTFYSLASGLTAPIFNGGALRAQVELYTARQAALLANYRKAILSALQDTESSLSALQRNSELVVLQRARADAAQRAYTIAEAQLQAGTVDLLTVLNTQTTLFSARTALAQAQTARLQAAAALFTALGGGWTGAPSPIPPADGGRASPPR</sequence>
<comment type="caution">
    <text evidence="3">The sequence shown here is derived from an EMBL/GenBank/DDBJ whole genome shotgun (WGS) entry which is preliminary data.</text>
</comment>
<dbReference type="SUPFAM" id="SSF56954">
    <property type="entry name" value="Outer membrane efflux proteins (OEP)"/>
    <property type="match status" value="1"/>
</dbReference>
<feature type="chain" id="PRO_5015797122" evidence="2">
    <location>
        <begin position="26"/>
        <end position="484"/>
    </location>
</feature>
<dbReference type="RefSeq" id="WP_245903332.1">
    <property type="nucleotide sequence ID" value="NZ_QKYU01000008.1"/>
</dbReference>
<dbReference type="Proteomes" id="UP000249688">
    <property type="component" value="Unassembled WGS sequence"/>
</dbReference>
<evidence type="ECO:0000313" key="4">
    <source>
        <dbReference type="Proteomes" id="UP000249688"/>
    </source>
</evidence>
<evidence type="ECO:0000256" key="1">
    <source>
        <dbReference type="ARBA" id="ARBA00007613"/>
    </source>
</evidence>
<organism evidence="3 4">
    <name type="scientific">Humitalea rosea</name>
    <dbReference type="NCBI Taxonomy" id="990373"/>
    <lineage>
        <taxon>Bacteria</taxon>
        <taxon>Pseudomonadati</taxon>
        <taxon>Pseudomonadota</taxon>
        <taxon>Alphaproteobacteria</taxon>
        <taxon>Acetobacterales</taxon>
        <taxon>Roseomonadaceae</taxon>
        <taxon>Humitalea</taxon>
    </lineage>
</organism>
<keyword evidence="4" id="KW-1185">Reference proteome</keyword>
<comment type="subcellular location">
    <subcellularLocation>
        <location evidence="2">Cell membrane</location>
        <topology evidence="2">Lipid-anchor</topology>
    </subcellularLocation>
</comment>
<dbReference type="EMBL" id="QKYU01000008">
    <property type="protein sequence ID" value="PZW46803.1"/>
    <property type="molecule type" value="Genomic_DNA"/>
</dbReference>
<reference evidence="3 4" key="1">
    <citation type="submission" date="2018-06" db="EMBL/GenBank/DDBJ databases">
        <title>Genomic Encyclopedia of Archaeal and Bacterial Type Strains, Phase II (KMG-II): from individual species to whole genera.</title>
        <authorList>
            <person name="Goeker M."/>
        </authorList>
    </citation>
    <scope>NUCLEOTIDE SEQUENCE [LARGE SCALE GENOMIC DNA]</scope>
    <source>
        <strain evidence="3 4">DSM 24525</strain>
    </source>
</reference>
<keyword evidence="2" id="KW-0564">Palmitate</keyword>
<dbReference type="Pfam" id="PF02321">
    <property type="entry name" value="OEP"/>
    <property type="match status" value="2"/>
</dbReference>
<comment type="similarity">
    <text evidence="1 2">Belongs to the outer membrane factor (OMF) (TC 1.B.17) family.</text>
</comment>
<dbReference type="InterPro" id="IPR010131">
    <property type="entry name" value="MdtP/NodT-like"/>
</dbReference>
<protein>
    <submittedName>
        <fullName evidence="3">NodT family efflux transporter outer membrane factor (OMF) lipoprotein</fullName>
    </submittedName>
</protein>
<dbReference type="NCBIfam" id="TIGR01845">
    <property type="entry name" value="outer_NodT"/>
    <property type="match status" value="1"/>
</dbReference>
<keyword evidence="2" id="KW-0732">Signal</keyword>
<name>A0A2W7IJC1_9PROT</name>
<dbReference type="AlphaFoldDB" id="A0A2W7IJC1"/>
<accession>A0A2W7IJC1</accession>
<dbReference type="InterPro" id="IPR003423">
    <property type="entry name" value="OMP_efflux"/>
</dbReference>
<dbReference type="Gene3D" id="1.20.1600.10">
    <property type="entry name" value="Outer membrane efflux proteins (OEP)"/>
    <property type="match status" value="1"/>
</dbReference>
<proteinExistence type="inferred from homology"/>
<keyword evidence="2" id="KW-0812">Transmembrane</keyword>
<evidence type="ECO:0000313" key="3">
    <source>
        <dbReference type="EMBL" id="PZW46803.1"/>
    </source>
</evidence>
<gene>
    <name evidence="3" type="ORF">C8P66_10882</name>
</gene>
<dbReference type="GO" id="GO:0015562">
    <property type="term" value="F:efflux transmembrane transporter activity"/>
    <property type="evidence" value="ECO:0007669"/>
    <property type="project" value="InterPro"/>
</dbReference>
<dbReference type="PANTHER" id="PTHR30203:SF33">
    <property type="entry name" value="BLR4455 PROTEIN"/>
    <property type="match status" value="1"/>
</dbReference>
<dbReference type="GO" id="GO:0005886">
    <property type="term" value="C:plasma membrane"/>
    <property type="evidence" value="ECO:0007669"/>
    <property type="project" value="UniProtKB-SubCell"/>
</dbReference>
<keyword evidence="2" id="KW-0472">Membrane</keyword>
<evidence type="ECO:0000256" key="2">
    <source>
        <dbReference type="RuleBase" id="RU362097"/>
    </source>
</evidence>
<keyword evidence="2 3" id="KW-0449">Lipoprotein</keyword>